<proteinExistence type="predicted"/>
<gene>
    <name evidence="1" type="ORF">PLA107_034320</name>
</gene>
<dbReference type="EMBL" id="CP031226">
    <property type="protein sequence ID" value="AXH60264.1"/>
    <property type="molecule type" value="Genomic_DNA"/>
</dbReference>
<reference evidence="1 2" key="1">
    <citation type="journal article" date="2011" name="PLoS Pathog.">
        <title>Dynamic evolution of pathogenicity revealed by sequencing and comparative genomics of 19 Pseudomonas syringae isolates.</title>
        <authorList>
            <person name="Baltrus D.A."/>
            <person name="Nishimura M.T."/>
            <person name="Romanchuk A."/>
            <person name="Chang J.H."/>
            <person name="Mukhtar M.S."/>
            <person name="Cherkis K."/>
            <person name="Roach J."/>
            <person name="Grant S.R."/>
            <person name="Jones C.D."/>
            <person name="Dangl J.L."/>
        </authorList>
    </citation>
    <scope>NUCLEOTIDE SEQUENCE [LARGE SCALE GENOMIC DNA]</scope>
    <source>
        <strain evidence="1 2">M301315</strain>
    </source>
</reference>
<dbReference type="AlphaFoldDB" id="A0AAD0VAL2"/>
<sequence length="64" mass="7548">MKRVIKMPKAMLPYAEWKKENHLALLEKCYETYGPRIDEYEDFVEAEYAKASKAHRIESDSPTP</sequence>
<dbReference type="Proteomes" id="UP000006426">
    <property type="component" value="Plasmid pmppla107"/>
</dbReference>
<organism evidence="1 2">
    <name type="scientific">Pseudomonas amygdali pv. lachrymans str. M301315</name>
    <dbReference type="NCBI Taxonomy" id="629260"/>
    <lineage>
        <taxon>Bacteria</taxon>
        <taxon>Pseudomonadati</taxon>
        <taxon>Pseudomonadota</taxon>
        <taxon>Gammaproteobacteria</taxon>
        <taxon>Pseudomonadales</taxon>
        <taxon>Pseudomonadaceae</taxon>
        <taxon>Pseudomonas</taxon>
        <taxon>Pseudomonas amygdali</taxon>
    </lineage>
</organism>
<accession>A0AAD0VAL2</accession>
<evidence type="ECO:0000313" key="1">
    <source>
        <dbReference type="EMBL" id="AXH60264.1"/>
    </source>
</evidence>
<geneLocation type="plasmid" evidence="2">
    <name>pmppla107</name>
</geneLocation>
<name>A0AAD0VAL2_PSEAV</name>
<protein>
    <submittedName>
        <fullName evidence="1">Uncharacterized protein</fullName>
    </submittedName>
</protein>
<keyword evidence="1" id="KW-0614">Plasmid</keyword>
<evidence type="ECO:0000313" key="2">
    <source>
        <dbReference type="Proteomes" id="UP000006426"/>
    </source>
</evidence>